<dbReference type="PANTHER" id="PTHR43157:SF31">
    <property type="entry name" value="PHOSPHATIDYLINOSITOL-GLYCAN BIOSYNTHESIS CLASS F PROTEIN"/>
    <property type="match status" value="1"/>
</dbReference>
<organism evidence="3">
    <name type="scientific">Eremomyces bilateralis CBS 781.70</name>
    <dbReference type="NCBI Taxonomy" id="1392243"/>
    <lineage>
        <taxon>Eukaryota</taxon>
        <taxon>Fungi</taxon>
        <taxon>Dikarya</taxon>
        <taxon>Ascomycota</taxon>
        <taxon>Pezizomycotina</taxon>
        <taxon>Dothideomycetes</taxon>
        <taxon>Dothideomycetes incertae sedis</taxon>
        <taxon>Eremomycetales</taxon>
        <taxon>Eremomycetaceae</taxon>
        <taxon>Eremomyces</taxon>
    </lineage>
</organism>
<dbReference type="RefSeq" id="XP_033537301.1">
    <property type="nucleotide sequence ID" value="XM_033674267.1"/>
</dbReference>
<reference evidence="3 5" key="1">
    <citation type="submission" date="2020-01" db="EMBL/GenBank/DDBJ databases">
        <authorList>
            <consortium name="DOE Joint Genome Institute"/>
            <person name="Haridas S."/>
            <person name="Albert R."/>
            <person name="Binder M."/>
            <person name="Bloem J."/>
            <person name="Labutti K."/>
            <person name="Salamov A."/>
            <person name="Andreopoulos B."/>
            <person name="Baker S.E."/>
            <person name="Barry K."/>
            <person name="Bills G."/>
            <person name="Bluhm B.H."/>
            <person name="Cannon C."/>
            <person name="Castanera R."/>
            <person name="Culley D.E."/>
            <person name="Daum C."/>
            <person name="Ezra D."/>
            <person name="Gonzalez J.B."/>
            <person name="Henrissat B."/>
            <person name="Kuo A."/>
            <person name="Liang C."/>
            <person name="Lipzen A."/>
            <person name="Lutzoni F."/>
            <person name="Magnuson J."/>
            <person name="Mondo S."/>
            <person name="Nolan M."/>
            <person name="Ohm R."/>
            <person name="Pangilinan J."/>
            <person name="Park H.-J."/>
            <person name="Ramirez L."/>
            <person name="Alfaro M."/>
            <person name="Sun H."/>
            <person name="Tritt A."/>
            <person name="Yoshinaga Y."/>
            <person name="Zwiers L.-H."/>
            <person name="Turgeon B.G."/>
            <person name="Goodwin S.B."/>
            <person name="Spatafora J.W."/>
            <person name="Crous P.W."/>
            <person name="Grigoriev I.V."/>
        </authorList>
    </citation>
    <scope>NUCLEOTIDE SEQUENCE</scope>
    <source>
        <strain evidence="3 5">CBS 781.70</strain>
    </source>
</reference>
<dbReference type="PRINTS" id="PR00080">
    <property type="entry name" value="SDRFAMILY"/>
</dbReference>
<dbReference type="InterPro" id="IPR002347">
    <property type="entry name" value="SDR_fam"/>
</dbReference>
<protein>
    <submittedName>
        <fullName evidence="3 5">Short-chain dehydrogenase</fullName>
    </submittedName>
</protein>
<sequence>MIMADQDRFGSSTTGDEIVEAFANEVNGKTFLITGASAHSLGAETALSLARKGTPAQLILLSRTESRVTPVLSQIQHLNPRVQTFFFPIDLSSRSSVHAAAERVLAHPQIQRIDVLINNAGVMGVPYAPAGEFRERGGRPVEMHLAANHLGPFLLTALVLERMRQAGVGARVVNVSSAAYMGSGIRFEDLNFSNGKKYKRWEAYGQSKTANILMAKSLSMKVASREVASFSLHPGIIQTNLNRHFSGFSGPSESNDVAEGPFDRSPQQGCSTILFAALDPQLQAHSGAYLGDCQIQEAEDFATDERIAERLWILSKEIVGIKGAMPFERRRRPAL</sequence>
<dbReference type="PANTHER" id="PTHR43157">
    <property type="entry name" value="PHOSPHATIDYLINOSITOL-GLYCAN BIOSYNTHESIS CLASS F PROTEIN-RELATED"/>
    <property type="match status" value="1"/>
</dbReference>
<accession>A0A6G1GCN9</accession>
<dbReference type="EMBL" id="ML975151">
    <property type="protein sequence ID" value="KAF1815670.1"/>
    <property type="molecule type" value="Genomic_DNA"/>
</dbReference>
<dbReference type="OrthoDB" id="191139at2759"/>
<keyword evidence="1" id="KW-0560">Oxidoreductase</keyword>
<name>A0A6G1GCN9_9PEZI</name>
<dbReference type="SUPFAM" id="SSF51735">
    <property type="entry name" value="NAD(P)-binding Rossmann-fold domains"/>
    <property type="match status" value="1"/>
</dbReference>
<dbReference type="Pfam" id="PF00106">
    <property type="entry name" value="adh_short"/>
    <property type="match status" value="1"/>
</dbReference>
<dbReference type="GO" id="GO:0016491">
    <property type="term" value="F:oxidoreductase activity"/>
    <property type="evidence" value="ECO:0007669"/>
    <property type="project" value="UniProtKB-KW"/>
</dbReference>
<reference evidence="5" key="2">
    <citation type="submission" date="2020-04" db="EMBL/GenBank/DDBJ databases">
        <authorList>
            <consortium name="NCBI Genome Project"/>
        </authorList>
    </citation>
    <scope>NUCLEOTIDE SEQUENCE</scope>
    <source>
        <strain evidence="5">CBS 781.70</strain>
    </source>
</reference>
<dbReference type="InterPro" id="IPR036291">
    <property type="entry name" value="NAD(P)-bd_dom_sf"/>
</dbReference>
<evidence type="ECO:0000256" key="2">
    <source>
        <dbReference type="RuleBase" id="RU000363"/>
    </source>
</evidence>
<evidence type="ECO:0000256" key="1">
    <source>
        <dbReference type="ARBA" id="ARBA00023002"/>
    </source>
</evidence>
<reference evidence="5" key="3">
    <citation type="submission" date="2025-04" db="UniProtKB">
        <authorList>
            <consortium name="RefSeq"/>
        </authorList>
    </citation>
    <scope>IDENTIFICATION</scope>
    <source>
        <strain evidence="5">CBS 781.70</strain>
    </source>
</reference>
<evidence type="ECO:0000313" key="3">
    <source>
        <dbReference type="EMBL" id="KAF1815670.1"/>
    </source>
</evidence>
<comment type="similarity">
    <text evidence="2">Belongs to the short-chain dehydrogenases/reductases (SDR) family.</text>
</comment>
<dbReference type="Proteomes" id="UP000504638">
    <property type="component" value="Unplaced"/>
</dbReference>
<dbReference type="GeneID" id="54414837"/>
<dbReference type="PRINTS" id="PR00081">
    <property type="entry name" value="GDHRDH"/>
</dbReference>
<dbReference type="Gene3D" id="3.40.50.720">
    <property type="entry name" value="NAD(P)-binding Rossmann-like Domain"/>
    <property type="match status" value="1"/>
</dbReference>
<proteinExistence type="inferred from homology"/>
<evidence type="ECO:0000313" key="5">
    <source>
        <dbReference type="RefSeq" id="XP_033537301.1"/>
    </source>
</evidence>
<gene>
    <name evidence="3 5" type="ORF">P152DRAFT_192742</name>
</gene>
<dbReference type="AlphaFoldDB" id="A0A6G1GCN9"/>
<keyword evidence="4" id="KW-1185">Reference proteome</keyword>
<evidence type="ECO:0000313" key="4">
    <source>
        <dbReference type="Proteomes" id="UP000504638"/>
    </source>
</evidence>